<protein>
    <submittedName>
        <fullName evidence="1">Uncharacterized protein</fullName>
    </submittedName>
</protein>
<organism evidence="1">
    <name type="scientific">uncultured Caudovirales phage</name>
    <dbReference type="NCBI Taxonomy" id="2100421"/>
    <lineage>
        <taxon>Viruses</taxon>
        <taxon>Duplodnaviria</taxon>
        <taxon>Heunggongvirae</taxon>
        <taxon>Uroviricota</taxon>
        <taxon>Caudoviricetes</taxon>
        <taxon>Peduoviridae</taxon>
        <taxon>Maltschvirus</taxon>
        <taxon>Maltschvirus maltsch</taxon>
    </lineage>
</organism>
<evidence type="ECO:0000313" key="1">
    <source>
        <dbReference type="EMBL" id="CAB4211945.1"/>
    </source>
</evidence>
<gene>
    <name evidence="1" type="ORF">UFOVP1419_58</name>
</gene>
<name>A0A6J5SEW4_9CAUD</name>
<reference evidence="1" key="1">
    <citation type="submission" date="2020-05" db="EMBL/GenBank/DDBJ databases">
        <authorList>
            <person name="Chiriac C."/>
            <person name="Salcher M."/>
            <person name="Ghai R."/>
            <person name="Kavagutti S V."/>
        </authorList>
    </citation>
    <scope>NUCLEOTIDE SEQUENCE</scope>
</reference>
<sequence length="133" mass="15090">MDREKRLLAALLALAETVGADWPLKRQLLYLRALDKWLIDELEWACLRAAETCRFMPVPAELIDLARQAPRPQQRGDLTRKALSGTTSYNETLADEAFKTVMALFSDDEVTTIREVFAHERRRDGGREGGVDS</sequence>
<accession>A0A6J5SEW4</accession>
<proteinExistence type="predicted"/>
<dbReference type="EMBL" id="LR797377">
    <property type="protein sequence ID" value="CAB4211945.1"/>
    <property type="molecule type" value="Genomic_DNA"/>
</dbReference>